<dbReference type="Proteomes" id="UP000747542">
    <property type="component" value="Unassembled WGS sequence"/>
</dbReference>
<proteinExistence type="predicted"/>
<reference evidence="1" key="1">
    <citation type="journal article" date="2021" name="Sci. Adv.">
        <title>The American lobster genome reveals insights on longevity, neural, and immune adaptations.</title>
        <authorList>
            <person name="Polinski J.M."/>
            <person name="Zimin A.V."/>
            <person name="Clark K.F."/>
            <person name="Kohn A.B."/>
            <person name="Sadowski N."/>
            <person name="Timp W."/>
            <person name="Ptitsyn A."/>
            <person name="Khanna P."/>
            <person name="Romanova D.Y."/>
            <person name="Williams P."/>
            <person name="Greenwood S.J."/>
            <person name="Moroz L.L."/>
            <person name="Walt D.R."/>
            <person name="Bodnar A.G."/>
        </authorList>
    </citation>
    <scope>NUCLEOTIDE SEQUENCE</scope>
    <source>
        <strain evidence="1">GMGI-L3</strain>
    </source>
</reference>
<comment type="caution">
    <text evidence="1">The sequence shown here is derived from an EMBL/GenBank/DDBJ whole genome shotgun (WGS) entry which is preliminary data.</text>
</comment>
<dbReference type="EMBL" id="JAHLQT010011563">
    <property type="protein sequence ID" value="KAG7172308.1"/>
    <property type="molecule type" value="Genomic_DNA"/>
</dbReference>
<dbReference type="AlphaFoldDB" id="A0A8J5THL4"/>
<gene>
    <name evidence="1" type="ORF">Hamer_G009670</name>
</gene>
<accession>A0A8J5THL4</accession>
<evidence type="ECO:0000313" key="1">
    <source>
        <dbReference type="EMBL" id="KAG7172308.1"/>
    </source>
</evidence>
<name>A0A8J5THL4_HOMAM</name>
<evidence type="ECO:0000313" key="2">
    <source>
        <dbReference type="Proteomes" id="UP000747542"/>
    </source>
</evidence>
<sequence>MSSVKLTASSFVTMPTTAHRSQNGISDQASYTALLLVGCGPTWRLGADRAACYVSDRVPSLTQIVMNLGLITVSSSCGLVGGATGGTN</sequence>
<protein>
    <submittedName>
        <fullName evidence="1">Uncharacterized protein</fullName>
    </submittedName>
</protein>
<organism evidence="1 2">
    <name type="scientific">Homarus americanus</name>
    <name type="common">American lobster</name>
    <dbReference type="NCBI Taxonomy" id="6706"/>
    <lineage>
        <taxon>Eukaryota</taxon>
        <taxon>Metazoa</taxon>
        <taxon>Ecdysozoa</taxon>
        <taxon>Arthropoda</taxon>
        <taxon>Crustacea</taxon>
        <taxon>Multicrustacea</taxon>
        <taxon>Malacostraca</taxon>
        <taxon>Eumalacostraca</taxon>
        <taxon>Eucarida</taxon>
        <taxon>Decapoda</taxon>
        <taxon>Pleocyemata</taxon>
        <taxon>Astacidea</taxon>
        <taxon>Nephropoidea</taxon>
        <taxon>Nephropidae</taxon>
        <taxon>Homarus</taxon>
    </lineage>
</organism>
<keyword evidence="2" id="KW-1185">Reference proteome</keyword>